<dbReference type="InterPro" id="IPR010618">
    <property type="entry name" value="RPF"/>
</dbReference>
<name>A0A5B2W9H5_9PSEU</name>
<dbReference type="PROSITE" id="PS51109">
    <property type="entry name" value="G5"/>
    <property type="match status" value="1"/>
</dbReference>
<comment type="caution">
    <text evidence="6">The sequence shown here is derived from an EMBL/GenBank/DDBJ whole genome shotgun (WGS) entry which is preliminary data.</text>
</comment>
<proteinExistence type="inferred from homology"/>
<dbReference type="OrthoDB" id="1404170at2"/>
<keyword evidence="7" id="KW-1185">Reference proteome</keyword>
<keyword evidence="3" id="KW-0378">Hydrolase</keyword>
<feature type="compositionally biased region" description="Basic and acidic residues" evidence="4">
    <location>
        <begin position="180"/>
        <end position="190"/>
    </location>
</feature>
<dbReference type="Gene3D" id="2.20.230.10">
    <property type="entry name" value="Resuscitation-promoting factor rpfb"/>
    <property type="match status" value="1"/>
</dbReference>
<evidence type="ECO:0000313" key="7">
    <source>
        <dbReference type="Proteomes" id="UP000323454"/>
    </source>
</evidence>
<dbReference type="InterPro" id="IPR011098">
    <property type="entry name" value="G5_dom"/>
</dbReference>
<dbReference type="AlphaFoldDB" id="A0A5B2W9H5"/>
<dbReference type="InterPro" id="IPR007137">
    <property type="entry name" value="DUF348"/>
</dbReference>
<dbReference type="Pfam" id="PF03990">
    <property type="entry name" value="DUF348"/>
    <property type="match status" value="2"/>
</dbReference>
<keyword evidence="2" id="KW-0732">Signal</keyword>
<evidence type="ECO:0000256" key="1">
    <source>
        <dbReference type="ARBA" id="ARBA00010830"/>
    </source>
</evidence>
<dbReference type="Pfam" id="PF07501">
    <property type="entry name" value="G5"/>
    <property type="match status" value="1"/>
</dbReference>
<dbReference type="SUPFAM" id="SSF53955">
    <property type="entry name" value="Lysozyme-like"/>
    <property type="match status" value="1"/>
</dbReference>
<dbReference type="Pfam" id="PF06737">
    <property type="entry name" value="Transglycosylas"/>
    <property type="match status" value="1"/>
</dbReference>
<comment type="similarity">
    <text evidence="1">Belongs to the transglycosylase family. Rpf subfamily.</text>
</comment>
<evidence type="ECO:0000256" key="4">
    <source>
        <dbReference type="SAM" id="MobiDB-lite"/>
    </source>
</evidence>
<evidence type="ECO:0000313" key="6">
    <source>
        <dbReference type="EMBL" id="KAA2246839.1"/>
    </source>
</evidence>
<accession>A0A5B2W9H5</accession>
<dbReference type="EMBL" id="VUOB01000123">
    <property type="protein sequence ID" value="KAA2246839.1"/>
    <property type="molecule type" value="Genomic_DNA"/>
</dbReference>
<sequence length="317" mass="33346">TTTGTVGEVPKAQGTTVGEPDAVSPSPQPPVGDGGRIPLDRGRQVKLKVDGQDRDGGWVRTASVGQALAQLGVDTKGAWLSEDANRAVPVQGMTVEVKTAKNITLYDGGNDPAQLTTTAITIGELLKAQNLSIGPDDAIDPGADVKITNGAEIHISRTGVSVINQTEPLDPPVQTVPDDSMMKGDSKVDDPGVPGEKIVTYRITQKNGRQTAKEKLGEKVTKDAKTKIVRQGTKIPPDGAAWDRIAMCESHGNWAINTGNGYYGGLQFDLQTWNSNGGGAYASRPDLATREQQIAIATKVRDARGGYGAWPVCGARA</sequence>
<dbReference type="Proteomes" id="UP000323454">
    <property type="component" value="Unassembled WGS sequence"/>
</dbReference>
<protein>
    <submittedName>
        <fullName evidence="6">DUF348 domain-containing protein</fullName>
    </submittedName>
</protein>
<feature type="domain" description="G5" evidence="5">
    <location>
        <begin position="155"/>
        <end position="235"/>
    </location>
</feature>
<evidence type="ECO:0000256" key="2">
    <source>
        <dbReference type="ARBA" id="ARBA00022729"/>
    </source>
</evidence>
<feature type="non-terminal residue" evidence="6">
    <location>
        <position position="1"/>
    </location>
</feature>
<dbReference type="RefSeq" id="WP_149855226.1">
    <property type="nucleotide sequence ID" value="NZ_VUOB01000123.1"/>
</dbReference>
<feature type="region of interest" description="Disordered" evidence="4">
    <location>
        <begin position="1"/>
        <end position="36"/>
    </location>
</feature>
<feature type="region of interest" description="Disordered" evidence="4">
    <location>
        <begin position="174"/>
        <end position="194"/>
    </location>
</feature>
<dbReference type="InterPro" id="IPR023346">
    <property type="entry name" value="Lysozyme-like_dom_sf"/>
</dbReference>
<reference evidence="6 7" key="1">
    <citation type="submission" date="2019-09" db="EMBL/GenBank/DDBJ databases">
        <title>Goodfellowia gen. nov., a new genus of the Pseudonocardineae related to Actinoalloteichus, containing Goodfellowia coeruleoviolacea gen. nov., comb. nov. gen. nov., comb. nov.</title>
        <authorList>
            <person name="Labeda D."/>
        </authorList>
    </citation>
    <scope>NUCLEOTIDE SEQUENCE [LARGE SCALE GENOMIC DNA]</scope>
    <source>
        <strain evidence="6 7">AN110305</strain>
    </source>
</reference>
<dbReference type="Gene3D" id="1.10.530.10">
    <property type="match status" value="1"/>
</dbReference>
<gene>
    <name evidence="6" type="ORF">F0L68_40470</name>
</gene>
<dbReference type="GO" id="GO:0016787">
    <property type="term" value="F:hydrolase activity"/>
    <property type="evidence" value="ECO:0007669"/>
    <property type="project" value="UniProtKB-KW"/>
</dbReference>
<dbReference type="SMART" id="SM01208">
    <property type="entry name" value="G5"/>
    <property type="match status" value="1"/>
</dbReference>
<evidence type="ECO:0000256" key="3">
    <source>
        <dbReference type="ARBA" id="ARBA00022801"/>
    </source>
</evidence>
<reference evidence="6 7" key="2">
    <citation type="submission" date="2019-09" db="EMBL/GenBank/DDBJ databases">
        <authorList>
            <person name="Jin C."/>
        </authorList>
    </citation>
    <scope>NUCLEOTIDE SEQUENCE [LARGE SCALE GENOMIC DNA]</scope>
    <source>
        <strain evidence="6 7">AN110305</strain>
    </source>
</reference>
<organism evidence="6 7">
    <name type="scientific">Solihabitans fulvus</name>
    <dbReference type="NCBI Taxonomy" id="1892852"/>
    <lineage>
        <taxon>Bacteria</taxon>
        <taxon>Bacillati</taxon>
        <taxon>Actinomycetota</taxon>
        <taxon>Actinomycetes</taxon>
        <taxon>Pseudonocardiales</taxon>
        <taxon>Pseudonocardiaceae</taxon>
        <taxon>Solihabitans</taxon>
    </lineage>
</organism>
<evidence type="ECO:0000259" key="5">
    <source>
        <dbReference type="PROSITE" id="PS51109"/>
    </source>
</evidence>
<dbReference type="CDD" id="cd13925">
    <property type="entry name" value="RPF"/>
    <property type="match status" value="1"/>
</dbReference>